<accession>V9VZ43</accession>
<dbReference type="PATRIC" id="fig|999552.6.peg.1905"/>
<evidence type="ECO:0000313" key="3">
    <source>
        <dbReference type="Proteomes" id="UP000018780"/>
    </source>
</evidence>
<reference evidence="2 3" key="1">
    <citation type="submission" date="2013-09" db="EMBL/GenBank/DDBJ databases">
        <authorList>
            <consortium name="DOE Joint Genome Institute"/>
            <person name="Klenk H.-P."/>
            <person name="Huntemann M."/>
            <person name="Han J."/>
            <person name="Chen A."/>
            <person name="Kyrpides N."/>
            <person name="Mavromatis K."/>
            <person name="Markowitz V."/>
            <person name="Palaniappan K."/>
            <person name="Ivanova N."/>
            <person name="Schaumberg A."/>
            <person name="Pati A."/>
            <person name="Liolios K."/>
            <person name="Nordberg H.P."/>
            <person name="Cantor M.N."/>
            <person name="Hua S.X."/>
            <person name="Woyke T."/>
        </authorList>
    </citation>
    <scope>NUCLEOTIDE SEQUENCE [LARGE SCALE GENOMIC DNA]</scope>
    <source>
        <strain evidence="2 3">DSM 14336</strain>
    </source>
</reference>
<keyword evidence="1" id="KW-0175">Coiled coil</keyword>
<name>V9VZ43_9RHOB</name>
<dbReference type="RefSeq" id="WP_024090156.1">
    <property type="nucleotide sequence ID" value="NC_023135.1"/>
</dbReference>
<proteinExistence type="predicted"/>
<dbReference type="EMBL" id="CP006773">
    <property type="protein sequence ID" value="AHD03044.1"/>
    <property type="molecule type" value="Genomic_DNA"/>
</dbReference>
<dbReference type="AlphaFoldDB" id="V9VZ43"/>
<gene>
    <name evidence="2" type="ORF">METH_09520</name>
</gene>
<dbReference type="Proteomes" id="UP000018780">
    <property type="component" value="Chromosome"/>
</dbReference>
<evidence type="ECO:0000256" key="1">
    <source>
        <dbReference type="SAM" id="Coils"/>
    </source>
</evidence>
<evidence type="ECO:0000313" key="2">
    <source>
        <dbReference type="EMBL" id="AHD03044.1"/>
    </source>
</evidence>
<organism evidence="2 3">
    <name type="scientific">Leisingera methylohalidivorans DSM 14336</name>
    <dbReference type="NCBI Taxonomy" id="999552"/>
    <lineage>
        <taxon>Bacteria</taxon>
        <taxon>Pseudomonadati</taxon>
        <taxon>Pseudomonadota</taxon>
        <taxon>Alphaproteobacteria</taxon>
        <taxon>Rhodobacterales</taxon>
        <taxon>Roseobacteraceae</taxon>
        <taxon>Leisingera</taxon>
    </lineage>
</organism>
<dbReference type="KEGG" id="lmd:METH_09520"/>
<sequence>MAEPKPDIVEMLRRRSLLTNVAGGSPLDDPHLTSEAADEIERLRAALAVVRKELELLTGENPELRENARTVVEAAIKGK</sequence>
<protein>
    <submittedName>
        <fullName evidence="2">Uncharacterized protein</fullName>
    </submittedName>
</protein>
<feature type="coiled-coil region" evidence="1">
    <location>
        <begin position="33"/>
        <end position="67"/>
    </location>
</feature>
<keyword evidence="3" id="KW-1185">Reference proteome</keyword>
<dbReference type="HOGENOM" id="CLU_2601708_0_0_5"/>